<proteinExistence type="predicted"/>
<comment type="caution">
    <text evidence="6">The sequence shown here is derived from an EMBL/GenBank/DDBJ whole genome shotgun (WGS) entry which is preliminary data.</text>
</comment>
<dbReference type="InterPro" id="IPR016032">
    <property type="entry name" value="Sig_transdc_resp-reg_C-effctor"/>
</dbReference>
<dbReference type="Gene3D" id="3.40.50.2300">
    <property type="match status" value="1"/>
</dbReference>
<dbReference type="EMBL" id="WWCM01000001">
    <property type="protein sequence ID" value="MYM38108.1"/>
    <property type="molecule type" value="Genomic_DNA"/>
</dbReference>
<dbReference type="InterPro" id="IPR039420">
    <property type="entry name" value="WalR-like"/>
</dbReference>
<evidence type="ECO:0000256" key="1">
    <source>
        <dbReference type="ARBA" id="ARBA00023125"/>
    </source>
</evidence>
<evidence type="ECO:0000313" key="6">
    <source>
        <dbReference type="EMBL" id="MYM38108.1"/>
    </source>
</evidence>
<feature type="DNA-binding region" description="OmpR/PhoB-type" evidence="3">
    <location>
        <begin position="140"/>
        <end position="237"/>
    </location>
</feature>
<dbReference type="PANTHER" id="PTHR48111">
    <property type="entry name" value="REGULATOR OF RPOS"/>
    <property type="match status" value="1"/>
</dbReference>
<dbReference type="Proteomes" id="UP000478090">
    <property type="component" value="Unassembled WGS sequence"/>
</dbReference>
<organism evidence="6 7">
    <name type="scientific">Duganella qianjiadongensis</name>
    <dbReference type="NCBI Taxonomy" id="2692176"/>
    <lineage>
        <taxon>Bacteria</taxon>
        <taxon>Pseudomonadati</taxon>
        <taxon>Pseudomonadota</taxon>
        <taxon>Betaproteobacteria</taxon>
        <taxon>Burkholderiales</taxon>
        <taxon>Oxalobacteraceae</taxon>
        <taxon>Telluria group</taxon>
        <taxon>Duganella</taxon>
    </lineage>
</organism>
<evidence type="ECO:0000256" key="2">
    <source>
        <dbReference type="PROSITE-ProRule" id="PRU00169"/>
    </source>
</evidence>
<feature type="domain" description="Response regulatory" evidence="4">
    <location>
        <begin position="6"/>
        <end position="119"/>
    </location>
</feature>
<dbReference type="SUPFAM" id="SSF46894">
    <property type="entry name" value="C-terminal effector domain of the bipartite response regulators"/>
    <property type="match status" value="1"/>
</dbReference>
<accession>A0ABW9VHR8</accession>
<dbReference type="SUPFAM" id="SSF52172">
    <property type="entry name" value="CheY-like"/>
    <property type="match status" value="1"/>
</dbReference>
<keyword evidence="7" id="KW-1185">Reference proteome</keyword>
<feature type="domain" description="OmpR/PhoB-type" evidence="5">
    <location>
        <begin position="140"/>
        <end position="237"/>
    </location>
</feature>
<dbReference type="InterPro" id="IPR001789">
    <property type="entry name" value="Sig_transdc_resp-reg_receiver"/>
</dbReference>
<gene>
    <name evidence="6" type="ORF">GTP27_02080</name>
</gene>
<dbReference type="RefSeq" id="WP_161037506.1">
    <property type="nucleotide sequence ID" value="NZ_WWCM01000001.1"/>
</dbReference>
<dbReference type="InterPro" id="IPR011006">
    <property type="entry name" value="CheY-like_superfamily"/>
</dbReference>
<dbReference type="SMART" id="SM00448">
    <property type="entry name" value="REC"/>
    <property type="match status" value="1"/>
</dbReference>
<dbReference type="Pfam" id="PF00072">
    <property type="entry name" value="Response_reg"/>
    <property type="match status" value="1"/>
</dbReference>
<protein>
    <submittedName>
        <fullName evidence="6">Response regulator</fullName>
    </submittedName>
</protein>
<dbReference type="PROSITE" id="PS50110">
    <property type="entry name" value="RESPONSE_REGULATORY"/>
    <property type="match status" value="1"/>
</dbReference>
<evidence type="ECO:0000313" key="7">
    <source>
        <dbReference type="Proteomes" id="UP000478090"/>
    </source>
</evidence>
<dbReference type="SMART" id="SM00862">
    <property type="entry name" value="Trans_reg_C"/>
    <property type="match status" value="1"/>
</dbReference>
<dbReference type="PROSITE" id="PS51755">
    <property type="entry name" value="OMPR_PHOB"/>
    <property type="match status" value="1"/>
</dbReference>
<evidence type="ECO:0000259" key="5">
    <source>
        <dbReference type="PROSITE" id="PS51755"/>
    </source>
</evidence>
<evidence type="ECO:0000259" key="4">
    <source>
        <dbReference type="PROSITE" id="PS50110"/>
    </source>
</evidence>
<dbReference type="PANTHER" id="PTHR48111:SF59">
    <property type="entry name" value="TRANSCRIPTIONAL REGULATORY PROTEIN BAER"/>
    <property type="match status" value="1"/>
</dbReference>
<feature type="modified residue" description="4-aspartylphosphate" evidence="2">
    <location>
        <position position="55"/>
    </location>
</feature>
<evidence type="ECO:0000256" key="3">
    <source>
        <dbReference type="PROSITE-ProRule" id="PRU01091"/>
    </source>
</evidence>
<dbReference type="Gene3D" id="6.10.250.690">
    <property type="match status" value="1"/>
</dbReference>
<dbReference type="CDD" id="cd00383">
    <property type="entry name" value="trans_reg_C"/>
    <property type="match status" value="1"/>
</dbReference>
<keyword evidence="1 3" id="KW-0238">DNA-binding</keyword>
<dbReference type="Gene3D" id="1.10.10.10">
    <property type="entry name" value="Winged helix-like DNA-binding domain superfamily/Winged helix DNA-binding domain"/>
    <property type="match status" value="1"/>
</dbReference>
<name>A0ABW9VHR8_9BURK</name>
<reference evidence="6 7" key="1">
    <citation type="submission" date="2019-12" db="EMBL/GenBank/DDBJ databases">
        <title>Novel species isolated from a subtropical stream in China.</title>
        <authorList>
            <person name="Lu H."/>
        </authorList>
    </citation>
    <scope>NUCLEOTIDE SEQUENCE [LARGE SCALE GENOMIC DNA]</scope>
    <source>
        <strain evidence="6 7">CY13W</strain>
    </source>
</reference>
<keyword evidence="2" id="KW-0597">Phosphoprotein</keyword>
<dbReference type="Pfam" id="PF00486">
    <property type="entry name" value="Trans_reg_C"/>
    <property type="match status" value="1"/>
</dbReference>
<dbReference type="InterPro" id="IPR036388">
    <property type="entry name" value="WH-like_DNA-bd_sf"/>
</dbReference>
<dbReference type="InterPro" id="IPR001867">
    <property type="entry name" value="OmpR/PhoB-type_DNA-bd"/>
</dbReference>
<sequence length="241" mass="26300">MEYPAHILIVEDDAKIAALLKDYFVAAGYRCSHVADGHAALEQARGGGIDLMLLDLMLPGLDGISVCRGVREFSQLPIIMLTARVAEIDRLLGLETGADDYVCKPFSPREVVARVRVHLRRSMAAQGPGMPAVATPLPAAAGASAQAGLVVQREQMRITLDGVVLALTPVEFRLLAELIAHPQRVFSRQQLLDLSHEDQRDTSDRTVDSHIRNLRRKLAARAECLQSVYGVGYRFEPALAA</sequence>